<name>A0AAD5CBM8_AMBAR</name>
<organism evidence="1 2">
    <name type="scientific">Ambrosia artemisiifolia</name>
    <name type="common">Common ragweed</name>
    <dbReference type="NCBI Taxonomy" id="4212"/>
    <lineage>
        <taxon>Eukaryota</taxon>
        <taxon>Viridiplantae</taxon>
        <taxon>Streptophyta</taxon>
        <taxon>Embryophyta</taxon>
        <taxon>Tracheophyta</taxon>
        <taxon>Spermatophyta</taxon>
        <taxon>Magnoliopsida</taxon>
        <taxon>eudicotyledons</taxon>
        <taxon>Gunneridae</taxon>
        <taxon>Pentapetalae</taxon>
        <taxon>asterids</taxon>
        <taxon>campanulids</taxon>
        <taxon>Asterales</taxon>
        <taxon>Asteraceae</taxon>
        <taxon>Asteroideae</taxon>
        <taxon>Heliantheae alliance</taxon>
        <taxon>Heliantheae</taxon>
        <taxon>Ambrosia</taxon>
    </lineage>
</organism>
<accession>A0AAD5CBM8</accession>
<comment type="caution">
    <text evidence="1">The sequence shown here is derived from an EMBL/GenBank/DDBJ whole genome shotgun (WGS) entry which is preliminary data.</text>
</comment>
<evidence type="ECO:0000313" key="2">
    <source>
        <dbReference type="Proteomes" id="UP001206925"/>
    </source>
</evidence>
<keyword evidence="2" id="KW-1185">Reference proteome</keyword>
<dbReference type="AlphaFoldDB" id="A0AAD5CBM8"/>
<dbReference type="Proteomes" id="UP001206925">
    <property type="component" value="Unassembled WGS sequence"/>
</dbReference>
<gene>
    <name evidence="1" type="ORF">M8C21_008446</name>
</gene>
<proteinExistence type="predicted"/>
<evidence type="ECO:0000313" key="1">
    <source>
        <dbReference type="EMBL" id="KAI7738383.1"/>
    </source>
</evidence>
<protein>
    <submittedName>
        <fullName evidence="1">Uncharacterized protein</fullName>
    </submittedName>
</protein>
<sequence>MTAVDNSLAICFSYNKVGPVISITETCVNNCYKRQLEREKRTEGKMIQVVVLPYQNTMQLGVHHLKTGHLHSALLEEKRTRAIKISLISGDEASQKFMAPLLCPVI</sequence>
<dbReference type="EMBL" id="JAMZMK010008822">
    <property type="protein sequence ID" value="KAI7738383.1"/>
    <property type="molecule type" value="Genomic_DNA"/>
</dbReference>
<reference evidence="1" key="1">
    <citation type="submission" date="2022-06" db="EMBL/GenBank/DDBJ databases">
        <title>Uncovering the hologenomic basis of an extraordinary plant invasion.</title>
        <authorList>
            <person name="Bieker V.C."/>
            <person name="Martin M.D."/>
            <person name="Gilbert T."/>
            <person name="Hodgins K."/>
            <person name="Battlay P."/>
            <person name="Petersen B."/>
            <person name="Wilson J."/>
        </authorList>
    </citation>
    <scope>NUCLEOTIDE SEQUENCE</scope>
    <source>
        <strain evidence="1">AA19_3_7</strain>
        <tissue evidence="1">Leaf</tissue>
    </source>
</reference>